<evidence type="ECO:0000313" key="5">
    <source>
        <dbReference type="EMBL" id="AWH94259.1"/>
    </source>
</evidence>
<evidence type="ECO:0000256" key="2">
    <source>
        <dbReference type="ARBA" id="ARBA00022729"/>
    </source>
</evidence>
<feature type="compositionally biased region" description="Low complexity" evidence="3">
    <location>
        <begin position="231"/>
        <end position="268"/>
    </location>
</feature>
<evidence type="ECO:0000313" key="6">
    <source>
        <dbReference type="Proteomes" id="UP000244903"/>
    </source>
</evidence>
<sequence>MAGVALTTVATMTMLGTVASAQTSVGLGTAQSYAILAGAAISNTGPSTINGDIGVSPGTAITGMDEATVNGATNAANAAALQAQSDLTIAYNEAASQPPTDTANYSQIGNLEDPLTSGVYNATSSMNLTGTVTLDGQGSSDGIFIFQAGTTLVTGSDSRVELINGANPCNVFWQVGSSATLGTGTSFVGTVMTTLDISANTGATVQGRLLAQTAGAVTLDTNTINITPCGEPTVPTTTPPTTTEPTDTTEPTTPTTTETTEPTTSVPPTAVPTTPPTAVPNGSSAIPLLPLLLPAILIGGSVAAAPVVGPMIGQSLGDLGFPLPALPEFPPLAGSAMPGPGPVQPVAPAPMAPGPESPNGRGGEPGAMGDVTGPVAADTGGTAVLMTGSMGDFELPLPSGVRLPPLPFIR</sequence>
<evidence type="ECO:0000256" key="4">
    <source>
        <dbReference type="SAM" id="SignalP"/>
    </source>
</evidence>
<gene>
    <name evidence="5" type="ORF">A6048_00590</name>
</gene>
<feature type="signal peptide" evidence="4">
    <location>
        <begin position="1"/>
        <end position="21"/>
    </location>
</feature>
<evidence type="ECO:0008006" key="7">
    <source>
        <dbReference type="Google" id="ProtNLM"/>
    </source>
</evidence>
<dbReference type="EMBL" id="CP015453">
    <property type="protein sequence ID" value="AWH94259.1"/>
    <property type="molecule type" value="Genomic_DNA"/>
</dbReference>
<feature type="region of interest" description="Disordered" evidence="3">
    <location>
        <begin position="338"/>
        <end position="370"/>
    </location>
</feature>
<keyword evidence="2 4" id="KW-0732">Signal</keyword>
<dbReference type="AlphaFoldDB" id="A0AAD0NNY1"/>
<dbReference type="Proteomes" id="UP000244903">
    <property type="component" value="Chromosome"/>
</dbReference>
<dbReference type="Pfam" id="PF11999">
    <property type="entry name" value="Ice_binding"/>
    <property type="match status" value="1"/>
</dbReference>
<feature type="compositionally biased region" description="Pro residues" evidence="3">
    <location>
        <begin position="339"/>
        <end position="356"/>
    </location>
</feature>
<reference evidence="5 6" key="1">
    <citation type="submission" date="2016-04" db="EMBL/GenBank/DDBJ databases">
        <title>Complete genome sequence of the haloalkaliphilic hydrocarbon-degrading bacterium Dietzia psychralcaliphila ILA-1T, isolated from a drain of a fish product-processing plant.</title>
        <authorList>
            <person name="Zhao J."/>
            <person name="Hu B."/>
            <person name="Geng S."/>
            <person name="Nie Y."/>
            <person name="Tang Y."/>
        </authorList>
    </citation>
    <scope>NUCLEOTIDE SEQUENCE [LARGE SCALE GENOMIC DNA]</scope>
    <source>
        <strain evidence="5 6">ILA-1</strain>
    </source>
</reference>
<comment type="similarity">
    <text evidence="1">Belongs to the ice-binding protein family.</text>
</comment>
<feature type="chain" id="PRO_5042207512" description="DUF3494 domain-containing protein" evidence="4">
    <location>
        <begin position="22"/>
        <end position="410"/>
    </location>
</feature>
<evidence type="ECO:0000256" key="3">
    <source>
        <dbReference type="SAM" id="MobiDB-lite"/>
    </source>
</evidence>
<dbReference type="KEGG" id="dpc:A6048_00590"/>
<name>A0AAD0NNY1_9ACTN</name>
<feature type="region of interest" description="Disordered" evidence="3">
    <location>
        <begin position="227"/>
        <end position="275"/>
    </location>
</feature>
<organism evidence="5 6">
    <name type="scientific">Dietzia psychralcaliphila</name>
    <dbReference type="NCBI Taxonomy" id="139021"/>
    <lineage>
        <taxon>Bacteria</taxon>
        <taxon>Bacillati</taxon>
        <taxon>Actinomycetota</taxon>
        <taxon>Actinomycetes</taxon>
        <taxon>Mycobacteriales</taxon>
        <taxon>Dietziaceae</taxon>
        <taxon>Dietzia</taxon>
    </lineage>
</organism>
<protein>
    <recommendedName>
        <fullName evidence="7">DUF3494 domain-containing protein</fullName>
    </recommendedName>
</protein>
<keyword evidence="6" id="KW-1185">Reference proteome</keyword>
<dbReference type="InterPro" id="IPR021884">
    <property type="entry name" value="Ice-bd_prot"/>
</dbReference>
<accession>A0AAD0NNY1</accession>
<evidence type="ECO:0000256" key="1">
    <source>
        <dbReference type="ARBA" id="ARBA00005445"/>
    </source>
</evidence>
<proteinExistence type="inferred from homology"/>